<evidence type="ECO:0000313" key="3">
    <source>
        <dbReference type="Proteomes" id="UP001141434"/>
    </source>
</evidence>
<comment type="caution">
    <text evidence="2">The sequence shown here is derived from an EMBL/GenBank/DDBJ whole genome shotgun (WGS) entry which is preliminary data.</text>
</comment>
<evidence type="ECO:0000313" key="2">
    <source>
        <dbReference type="EMBL" id="KAJ5111686.1"/>
    </source>
</evidence>
<gene>
    <name evidence="2" type="ORF">NUU61_001316</name>
</gene>
<feature type="transmembrane region" description="Helical" evidence="1">
    <location>
        <begin position="95"/>
        <end position="113"/>
    </location>
</feature>
<keyword evidence="1" id="KW-0472">Membrane</keyword>
<dbReference type="OrthoDB" id="6077919at2759"/>
<dbReference type="AlphaFoldDB" id="A0A9W9G3W8"/>
<protein>
    <submittedName>
        <fullName evidence="2">Uncharacterized protein</fullName>
    </submittedName>
</protein>
<reference evidence="2" key="2">
    <citation type="journal article" date="2023" name="IMA Fungus">
        <title>Comparative genomic study of the Penicillium genus elucidates a diverse pangenome and 15 lateral gene transfer events.</title>
        <authorList>
            <person name="Petersen C."/>
            <person name="Sorensen T."/>
            <person name="Nielsen M.R."/>
            <person name="Sondergaard T.E."/>
            <person name="Sorensen J.L."/>
            <person name="Fitzpatrick D.A."/>
            <person name="Frisvad J.C."/>
            <person name="Nielsen K.L."/>
        </authorList>
    </citation>
    <scope>NUCLEOTIDE SEQUENCE</scope>
    <source>
        <strain evidence="2">IBT 34128</strain>
    </source>
</reference>
<sequence length="114" mass="12937">MIRDRDRDGAITNKQIESSKEAIVQYSATTNTEFSKKYALNQHLKSPVHKQKVYRYPNAKRVQQQVSDVIQGEDSSHRFDFSPESYSKAPTSTNIVSLCITVLHAGLLVFAFTE</sequence>
<dbReference type="Proteomes" id="UP001141434">
    <property type="component" value="Unassembled WGS sequence"/>
</dbReference>
<keyword evidence="3" id="KW-1185">Reference proteome</keyword>
<dbReference type="EMBL" id="JAPMSZ010000002">
    <property type="protein sequence ID" value="KAJ5111686.1"/>
    <property type="molecule type" value="Genomic_DNA"/>
</dbReference>
<dbReference type="GeneID" id="81391066"/>
<keyword evidence="1" id="KW-1133">Transmembrane helix</keyword>
<name>A0A9W9G3W8_9EURO</name>
<reference evidence="2" key="1">
    <citation type="submission" date="2022-11" db="EMBL/GenBank/DDBJ databases">
        <authorList>
            <person name="Petersen C."/>
        </authorList>
    </citation>
    <scope>NUCLEOTIDE SEQUENCE</scope>
    <source>
        <strain evidence="2">IBT 34128</strain>
    </source>
</reference>
<dbReference type="RefSeq" id="XP_056515165.1">
    <property type="nucleotide sequence ID" value="XM_056651898.1"/>
</dbReference>
<proteinExistence type="predicted"/>
<keyword evidence="1" id="KW-0812">Transmembrane</keyword>
<evidence type="ECO:0000256" key="1">
    <source>
        <dbReference type="SAM" id="Phobius"/>
    </source>
</evidence>
<organism evidence="2 3">
    <name type="scientific">Penicillium alfredii</name>
    <dbReference type="NCBI Taxonomy" id="1506179"/>
    <lineage>
        <taxon>Eukaryota</taxon>
        <taxon>Fungi</taxon>
        <taxon>Dikarya</taxon>
        <taxon>Ascomycota</taxon>
        <taxon>Pezizomycotina</taxon>
        <taxon>Eurotiomycetes</taxon>
        <taxon>Eurotiomycetidae</taxon>
        <taxon>Eurotiales</taxon>
        <taxon>Aspergillaceae</taxon>
        <taxon>Penicillium</taxon>
    </lineage>
</organism>
<accession>A0A9W9G3W8</accession>